<feature type="compositionally biased region" description="Basic and acidic residues" evidence="1">
    <location>
        <begin position="104"/>
        <end position="115"/>
    </location>
</feature>
<name>A0ABV5G6Z0_9MICC</name>
<reference evidence="2 3" key="1">
    <citation type="submission" date="2024-09" db="EMBL/GenBank/DDBJ databases">
        <authorList>
            <person name="Sun Q."/>
            <person name="Mori K."/>
        </authorList>
    </citation>
    <scope>NUCLEOTIDE SEQUENCE [LARGE SCALE GENOMIC DNA]</scope>
    <source>
        <strain evidence="2 3">CCM 7609</strain>
    </source>
</reference>
<proteinExistence type="predicted"/>
<gene>
    <name evidence="2" type="ORF">ACFFX0_25630</name>
</gene>
<feature type="compositionally biased region" description="Polar residues" evidence="1">
    <location>
        <begin position="84"/>
        <end position="95"/>
    </location>
</feature>
<evidence type="ECO:0000313" key="2">
    <source>
        <dbReference type="EMBL" id="MFB9074389.1"/>
    </source>
</evidence>
<evidence type="ECO:0000256" key="1">
    <source>
        <dbReference type="SAM" id="MobiDB-lite"/>
    </source>
</evidence>
<feature type="compositionally biased region" description="Polar residues" evidence="1">
    <location>
        <begin position="46"/>
        <end position="74"/>
    </location>
</feature>
<sequence>MRWSSSETTSCWTSSKRSSVRSSPMRLRLLTFPTGFGWPTRCRCPDSTQPPTTSRPKSVTSALRSTGSTTSSPLGKTRDGRPPSGTSPGPATNWQKALLPGPSKPRERSNYRANP</sequence>
<dbReference type="Proteomes" id="UP001589575">
    <property type="component" value="Unassembled WGS sequence"/>
</dbReference>
<protein>
    <submittedName>
        <fullName evidence="2">Uncharacterized protein</fullName>
    </submittedName>
</protein>
<organism evidence="2 3">
    <name type="scientific">Citricoccus parietis</name>
    <dbReference type="NCBI Taxonomy" id="592307"/>
    <lineage>
        <taxon>Bacteria</taxon>
        <taxon>Bacillati</taxon>
        <taxon>Actinomycetota</taxon>
        <taxon>Actinomycetes</taxon>
        <taxon>Micrococcales</taxon>
        <taxon>Micrococcaceae</taxon>
        <taxon>Citricoccus</taxon>
    </lineage>
</organism>
<evidence type="ECO:0000313" key="3">
    <source>
        <dbReference type="Proteomes" id="UP001589575"/>
    </source>
</evidence>
<feature type="compositionally biased region" description="Low complexity" evidence="1">
    <location>
        <begin position="1"/>
        <end position="26"/>
    </location>
</feature>
<keyword evidence="3" id="KW-1185">Reference proteome</keyword>
<dbReference type="EMBL" id="JBHMFI010000002">
    <property type="protein sequence ID" value="MFB9074389.1"/>
    <property type="molecule type" value="Genomic_DNA"/>
</dbReference>
<feature type="region of interest" description="Disordered" evidence="1">
    <location>
        <begin position="1"/>
        <end position="115"/>
    </location>
</feature>
<comment type="caution">
    <text evidence="2">The sequence shown here is derived from an EMBL/GenBank/DDBJ whole genome shotgun (WGS) entry which is preliminary data.</text>
</comment>
<accession>A0ABV5G6Z0</accession>